<dbReference type="FunFam" id="3.50.7.10:FF:000048">
    <property type="match status" value="1"/>
</dbReference>
<dbReference type="Gene3D" id="3.50.7.10">
    <property type="entry name" value="GroEL"/>
    <property type="match status" value="1"/>
</dbReference>
<protein>
    <submittedName>
        <fullName evidence="4">Uncharacterized protein</fullName>
    </submittedName>
</protein>
<keyword evidence="2" id="KW-0067">ATP-binding</keyword>
<name>A0A5D2MZS6_GOSTO</name>
<dbReference type="AlphaFoldDB" id="A0A5D2MZS6"/>
<dbReference type="InterPro" id="IPR002423">
    <property type="entry name" value="Cpn60/GroEL/TCP-1"/>
</dbReference>
<accession>A0A5D2MZS6</accession>
<evidence type="ECO:0000256" key="2">
    <source>
        <dbReference type="ARBA" id="ARBA00022840"/>
    </source>
</evidence>
<gene>
    <name evidence="4" type="ORF">ES332_A12G205700v1</name>
</gene>
<dbReference type="SUPFAM" id="SSF52029">
    <property type="entry name" value="GroEL apical domain-like"/>
    <property type="match status" value="1"/>
</dbReference>
<dbReference type="InterPro" id="IPR027409">
    <property type="entry name" value="GroEL-like_apical_dom_sf"/>
</dbReference>
<dbReference type="InterPro" id="IPR017998">
    <property type="entry name" value="Chaperone_TCP-1"/>
</dbReference>
<sequence>MERLVLACGREAVNSVDDLTPDCLGWAGLVYEHVLGEDKYTFVENGLMTTQLPKLRMLFVMDCRLVEVGLDAAHHVAQVMRMKCIQLISRSSCCNIPG</sequence>
<dbReference type="EMBL" id="CM017621">
    <property type="protein sequence ID" value="TYH96845.1"/>
    <property type="molecule type" value="Genomic_DNA"/>
</dbReference>
<evidence type="ECO:0000256" key="1">
    <source>
        <dbReference type="ARBA" id="ARBA00022741"/>
    </source>
</evidence>
<dbReference type="Pfam" id="PF00118">
    <property type="entry name" value="Cpn60_TCP1"/>
    <property type="match status" value="1"/>
</dbReference>
<dbReference type="GO" id="GO:0005524">
    <property type="term" value="F:ATP binding"/>
    <property type="evidence" value="ECO:0007669"/>
    <property type="project" value="UniProtKB-KW"/>
</dbReference>
<reference evidence="4 5" key="1">
    <citation type="submission" date="2019-07" db="EMBL/GenBank/DDBJ databases">
        <title>WGS assembly of Gossypium tomentosum.</title>
        <authorList>
            <person name="Chen Z.J."/>
            <person name="Sreedasyam A."/>
            <person name="Ando A."/>
            <person name="Song Q."/>
            <person name="De L."/>
            <person name="Hulse-Kemp A."/>
            <person name="Ding M."/>
            <person name="Ye W."/>
            <person name="Kirkbride R."/>
            <person name="Jenkins J."/>
            <person name="Plott C."/>
            <person name="Lovell J."/>
            <person name="Lin Y.-M."/>
            <person name="Vaughn R."/>
            <person name="Liu B."/>
            <person name="Li W."/>
            <person name="Simpson S."/>
            <person name="Scheffler B."/>
            <person name="Saski C."/>
            <person name="Grover C."/>
            <person name="Hu G."/>
            <person name="Conover J."/>
            <person name="Carlson J."/>
            <person name="Shu S."/>
            <person name="Boston L."/>
            <person name="Williams M."/>
            <person name="Peterson D."/>
            <person name="Mcgee K."/>
            <person name="Jones D."/>
            <person name="Wendel J."/>
            <person name="Stelly D."/>
            <person name="Grimwood J."/>
            <person name="Schmutz J."/>
        </authorList>
    </citation>
    <scope>NUCLEOTIDE SEQUENCE [LARGE SCALE GENOMIC DNA]</scope>
    <source>
        <strain evidence="4">7179.01</strain>
    </source>
</reference>
<evidence type="ECO:0000256" key="3">
    <source>
        <dbReference type="ARBA" id="ARBA00023186"/>
    </source>
</evidence>
<organism evidence="4 5">
    <name type="scientific">Gossypium tomentosum</name>
    <name type="common">Hawaiian cotton</name>
    <name type="synonym">Gossypium sandvicense</name>
    <dbReference type="NCBI Taxonomy" id="34277"/>
    <lineage>
        <taxon>Eukaryota</taxon>
        <taxon>Viridiplantae</taxon>
        <taxon>Streptophyta</taxon>
        <taxon>Embryophyta</taxon>
        <taxon>Tracheophyta</taxon>
        <taxon>Spermatophyta</taxon>
        <taxon>Magnoliopsida</taxon>
        <taxon>eudicotyledons</taxon>
        <taxon>Gunneridae</taxon>
        <taxon>Pentapetalae</taxon>
        <taxon>rosids</taxon>
        <taxon>malvids</taxon>
        <taxon>Malvales</taxon>
        <taxon>Malvaceae</taxon>
        <taxon>Malvoideae</taxon>
        <taxon>Gossypium</taxon>
    </lineage>
</organism>
<dbReference type="GO" id="GO:0140662">
    <property type="term" value="F:ATP-dependent protein folding chaperone"/>
    <property type="evidence" value="ECO:0007669"/>
    <property type="project" value="InterPro"/>
</dbReference>
<dbReference type="Proteomes" id="UP000322667">
    <property type="component" value="Chromosome A12"/>
</dbReference>
<keyword evidence="1" id="KW-0547">Nucleotide-binding</keyword>
<evidence type="ECO:0000313" key="4">
    <source>
        <dbReference type="EMBL" id="TYH96845.1"/>
    </source>
</evidence>
<dbReference type="PANTHER" id="PTHR11353">
    <property type="entry name" value="CHAPERONIN"/>
    <property type="match status" value="1"/>
</dbReference>
<evidence type="ECO:0000313" key="5">
    <source>
        <dbReference type="Proteomes" id="UP000322667"/>
    </source>
</evidence>
<keyword evidence="5" id="KW-1185">Reference proteome</keyword>
<proteinExistence type="predicted"/>
<keyword evidence="3" id="KW-0143">Chaperone</keyword>